<gene>
    <name evidence="2" type="ORF">EZ216_05505</name>
</gene>
<feature type="region of interest" description="Disordered" evidence="1">
    <location>
        <begin position="1"/>
        <end position="51"/>
    </location>
</feature>
<feature type="compositionally biased region" description="Low complexity" evidence="1">
    <location>
        <begin position="1"/>
        <end position="25"/>
    </location>
</feature>
<feature type="compositionally biased region" description="Basic residues" evidence="1">
    <location>
        <begin position="38"/>
        <end position="51"/>
    </location>
</feature>
<proteinExistence type="predicted"/>
<protein>
    <submittedName>
        <fullName evidence="2">DUF3443 family protein</fullName>
    </submittedName>
</protein>
<organism evidence="2 3">
    <name type="scientific">Ramlibacter humi</name>
    <dbReference type="NCBI Taxonomy" id="2530451"/>
    <lineage>
        <taxon>Bacteria</taxon>
        <taxon>Pseudomonadati</taxon>
        <taxon>Pseudomonadota</taxon>
        <taxon>Betaproteobacteria</taxon>
        <taxon>Burkholderiales</taxon>
        <taxon>Comamonadaceae</taxon>
        <taxon>Ramlibacter</taxon>
    </lineage>
</organism>
<comment type="caution">
    <text evidence="2">The sequence shown here is derived from an EMBL/GenBank/DDBJ whole genome shotgun (WGS) entry which is preliminary data.</text>
</comment>
<keyword evidence="3" id="KW-1185">Reference proteome</keyword>
<dbReference type="OrthoDB" id="5289858at2"/>
<dbReference type="Proteomes" id="UP000297839">
    <property type="component" value="Unassembled WGS sequence"/>
</dbReference>
<name>A0A4Z0CCH2_9BURK</name>
<evidence type="ECO:0000313" key="2">
    <source>
        <dbReference type="EMBL" id="TFZ08612.1"/>
    </source>
</evidence>
<dbReference type="InterPro" id="IPR021847">
    <property type="entry name" value="DUF3443"/>
</dbReference>
<sequence>MVGSLPARSAAAAGPVVRRAGLGARQPQPIRAGDRPHGRGHPLHRPHGRLRRARLAAAPAARRLRPQGDAVSGARTLPRAQRWLAAFAAGASALVIAACGGGGGGGGGDSTAPPGGAAGVDSVAAATIAGSNVVQIRVDNGTDGSAVNSPFVTVTVCAPGSATCVDIDHVVVDTGSSGLRIAASAVPAGVVLPAEPVGGGNAWECMQFASGFSWGSVRRADVKLGGEVAANLPVQVVDDPAVTGPSIPVSCRSRGFDIGAGQGAKGILGVGFATEDCPGCSLSVAPNVYFNCTGAVCNSAALSLASQVTNPVAKFASANTNGVGIVLPDVPEGGAKVATGWLIFGIGTQANNALGSASVYTADGNGNFTTTYKGATRSGFIDSGSNGLFFNDSTFPTCGDFYCPGSTTALSAVNTGLNGTTGTVNFRVESVTAIRSDAGAASIAGSVGGGLAGSFDWGLPFFFGRTVFTARSGAATPAGPGPYWAY</sequence>
<accession>A0A4Z0CCH2</accession>
<dbReference type="EMBL" id="SMLK01000001">
    <property type="protein sequence ID" value="TFZ08612.1"/>
    <property type="molecule type" value="Genomic_DNA"/>
</dbReference>
<evidence type="ECO:0000313" key="3">
    <source>
        <dbReference type="Proteomes" id="UP000297839"/>
    </source>
</evidence>
<evidence type="ECO:0000256" key="1">
    <source>
        <dbReference type="SAM" id="MobiDB-lite"/>
    </source>
</evidence>
<reference evidence="2 3" key="1">
    <citation type="submission" date="2019-03" db="EMBL/GenBank/DDBJ databases">
        <title>Ramlibacter sp. 18x22-1, whole genome shotgun sequence.</title>
        <authorList>
            <person name="Zhang X."/>
            <person name="Feng G."/>
            <person name="Zhu H."/>
        </authorList>
    </citation>
    <scope>NUCLEOTIDE SEQUENCE [LARGE SCALE GENOMIC DNA]</scope>
    <source>
        <strain evidence="2 3">18x22-1</strain>
    </source>
</reference>
<dbReference type="AlphaFoldDB" id="A0A4Z0CCH2"/>
<dbReference type="Pfam" id="PF11925">
    <property type="entry name" value="DUF3443"/>
    <property type="match status" value="1"/>
</dbReference>